<comment type="caution">
    <text evidence="1">The sequence shown here is derived from an EMBL/GenBank/DDBJ whole genome shotgun (WGS) entry which is preliminary data.</text>
</comment>
<evidence type="ECO:0000313" key="3">
    <source>
        <dbReference type="EMBL" id="SUN15031.1"/>
    </source>
</evidence>
<dbReference type="Proteomes" id="UP000250200">
    <property type="component" value="Unassembled WGS sequence"/>
</dbReference>
<dbReference type="Proteomes" id="UP000035346">
    <property type="component" value="Unassembled WGS sequence"/>
</dbReference>
<sequence length="107" mass="11275">MNNAAIKSLKNEVLELNPQNAFKGWGKLGRIAKAGKVLGWTGKIVNIETNAKKDFFDDKTSTLDQKIKNFAIDSGVDALSGAAIGTLVGGPVGTVVGAVQGWHLILL</sequence>
<evidence type="ECO:0000313" key="4">
    <source>
        <dbReference type="EMBL" id="SUN29288.1"/>
    </source>
</evidence>
<reference evidence="1 5" key="1">
    <citation type="journal article" date="2015" name="PLoS ONE">
        <title>Genomic analysis reveals the molecular basis for capsule loss in the group B streptococcus population.</title>
        <authorList>
            <consortium name="DEVANI Consortium"/>
            <person name="Rosini R."/>
            <person name="Campisi E."/>
            <person name="De Chiara M."/>
            <person name="Tettelin H."/>
            <person name="Rinaudo D."/>
            <person name="Toniolo C."/>
            <person name="Metruccio M."/>
            <person name="Guidotti S."/>
            <person name="Sorensen U.B."/>
            <person name="Kilian M."/>
            <person name="Ramirez M."/>
            <person name="Janulczyk R."/>
            <person name="Donati C."/>
            <person name="Grandi G."/>
            <person name="Margarit I."/>
        </authorList>
    </citation>
    <scope>NUCLEOTIDE SEQUENCE [LARGE SCALE GENOMIC DNA]</scope>
    <source>
        <strain evidence="1 5">DK-B-USS-215</strain>
    </source>
</reference>
<dbReference type="Proteomes" id="UP000254076">
    <property type="component" value="Unassembled WGS sequence"/>
</dbReference>
<evidence type="ECO:0000313" key="2">
    <source>
        <dbReference type="EMBL" id="SQA19188.1"/>
    </source>
</evidence>
<dbReference type="EMBL" id="UHEQ01000004">
    <property type="protein sequence ID" value="SUN15031.1"/>
    <property type="molecule type" value="Genomic_DNA"/>
</dbReference>
<evidence type="ECO:0000313" key="8">
    <source>
        <dbReference type="Proteomes" id="UP000255140"/>
    </source>
</evidence>
<evidence type="ECO:0000313" key="6">
    <source>
        <dbReference type="Proteomes" id="UP000250200"/>
    </source>
</evidence>
<organism evidence="1 5">
    <name type="scientific">Streptococcus agalactiae</name>
    <dbReference type="NCBI Taxonomy" id="1311"/>
    <lineage>
        <taxon>Bacteria</taxon>
        <taxon>Bacillati</taxon>
        <taxon>Bacillota</taxon>
        <taxon>Bacilli</taxon>
        <taxon>Lactobacillales</taxon>
        <taxon>Streptococcaceae</taxon>
        <taxon>Streptococcus</taxon>
    </lineage>
</organism>
<dbReference type="AlphaFoldDB" id="A0A0H1YRR8"/>
<gene>
    <name evidence="2" type="ORF">NCTC8181_02254</name>
    <name evidence="3" type="ORF">NCTC8185_02354</name>
    <name evidence="4" type="ORF">NCTC9828_01567</name>
    <name evidence="1" type="ORF">WA04_10780</name>
</gene>
<reference evidence="6 7" key="2">
    <citation type="submission" date="2018-06" db="EMBL/GenBank/DDBJ databases">
        <authorList>
            <consortium name="Pathogen Informatics"/>
            <person name="Doyle S."/>
        </authorList>
    </citation>
    <scope>NUCLEOTIDE SEQUENCE [LARGE SCALE GENOMIC DNA]</scope>
    <source>
        <strain evidence="2 6">NCTC8181</strain>
        <strain evidence="3 7">NCTC8185</strain>
        <strain evidence="4 8">NCTC9828</strain>
    </source>
</reference>
<evidence type="ECO:0000313" key="7">
    <source>
        <dbReference type="Proteomes" id="UP000254076"/>
    </source>
</evidence>
<protein>
    <submittedName>
        <fullName evidence="2">Transposase, Gram-positive bacteria</fullName>
    </submittedName>
</protein>
<dbReference type="Proteomes" id="UP000255140">
    <property type="component" value="Unassembled WGS sequence"/>
</dbReference>
<accession>A0A0H1YRR8</accession>
<proteinExistence type="predicted"/>
<dbReference type="EMBL" id="UHEW01000005">
    <property type="protein sequence ID" value="SUN29288.1"/>
    <property type="molecule type" value="Genomic_DNA"/>
</dbReference>
<name>A0A0H1YRR8_STRAG</name>
<dbReference type="EMBL" id="UAVB01000001">
    <property type="protein sequence ID" value="SQA19188.1"/>
    <property type="molecule type" value="Genomic_DNA"/>
</dbReference>
<dbReference type="RefSeq" id="WP_001057652.1">
    <property type="nucleotide sequence ID" value="NZ_CAACXY010000016.1"/>
</dbReference>
<evidence type="ECO:0000313" key="5">
    <source>
        <dbReference type="Proteomes" id="UP000035346"/>
    </source>
</evidence>
<dbReference type="EMBL" id="LBKL01000098">
    <property type="protein sequence ID" value="KLL35337.1"/>
    <property type="molecule type" value="Genomic_DNA"/>
</dbReference>
<evidence type="ECO:0000313" key="1">
    <source>
        <dbReference type="EMBL" id="KLL35337.1"/>
    </source>
</evidence>